<organism evidence="3 4">
    <name type="scientific">Ensete ventricosum</name>
    <name type="common">Abyssinian banana</name>
    <name type="synonym">Musa ensete</name>
    <dbReference type="NCBI Taxonomy" id="4639"/>
    <lineage>
        <taxon>Eukaryota</taxon>
        <taxon>Viridiplantae</taxon>
        <taxon>Streptophyta</taxon>
        <taxon>Embryophyta</taxon>
        <taxon>Tracheophyta</taxon>
        <taxon>Spermatophyta</taxon>
        <taxon>Magnoliopsida</taxon>
        <taxon>Liliopsida</taxon>
        <taxon>Zingiberales</taxon>
        <taxon>Musaceae</taxon>
        <taxon>Ensete</taxon>
    </lineage>
</organism>
<proteinExistence type="predicted"/>
<accession>A0A427AGU5</accession>
<gene>
    <name evidence="3" type="ORF">B296_00031195</name>
</gene>
<evidence type="ECO:0000313" key="3">
    <source>
        <dbReference type="EMBL" id="RRT75473.1"/>
    </source>
</evidence>
<name>A0A427AGU5_ENSVE</name>
<dbReference type="EMBL" id="AMZH03002467">
    <property type="protein sequence ID" value="RRT75473.1"/>
    <property type="molecule type" value="Genomic_DNA"/>
</dbReference>
<comment type="caution">
    <text evidence="3">The sequence shown here is derived from an EMBL/GenBank/DDBJ whole genome shotgun (WGS) entry which is preliminary data.</text>
</comment>
<evidence type="ECO:0000256" key="1">
    <source>
        <dbReference type="SAM" id="MobiDB-lite"/>
    </source>
</evidence>
<sequence>MCLVFSLLDPLCLGYLSGGHLVSWVKDGVGDVPPINWRWGPRTSRQIIGRGSPGPHAGANRHRPPARLTTHRLGNRERTRVARRVARRSCGRN</sequence>
<keyword evidence="2" id="KW-0732">Signal</keyword>
<feature type="signal peptide" evidence="2">
    <location>
        <begin position="1"/>
        <end position="18"/>
    </location>
</feature>
<feature type="chain" id="PRO_5019486315" description="Secreted protein" evidence="2">
    <location>
        <begin position="19"/>
        <end position="93"/>
    </location>
</feature>
<reference evidence="3 4" key="1">
    <citation type="journal article" date="2014" name="Agronomy (Basel)">
        <title>A Draft Genome Sequence for Ensete ventricosum, the Drought-Tolerant Tree Against Hunger.</title>
        <authorList>
            <person name="Harrison J."/>
            <person name="Moore K.A."/>
            <person name="Paszkiewicz K."/>
            <person name="Jones T."/>
            <person name="Grant M."/>
            <person name="Ambacheew D."/>
            <person name="Muzemil S."/>
            <person name="Studholme D.J."/>
        </authorList>
    </citation>
    <scope>NUCLEOTIDE SEQUENCE [LARGE SCALE GENOMIC DNA]</scope>
</reference>
<dbReference type="Proteomes" id="UP000287651">
    <property type="component" value="Unassembled WGS sequence"/>
</dbReference>
<feature type="compositionally biased region" description="Basic residues" evidence="1">
    <location>
        <begin position="81"/>
        <end position="93"/>
    </location>
</feature>
<feature type="region of interest" description="Disordered" evidence="1">
    <location>
        <begin position="44"/>
        <end position="93"/>
    </location>
</feature>
<evidence type="ECO:0000313" key="4">
    <source>
        <dbReference type="Proteomes" id="UP000287651"/>
    </source>
</evidence>
<evidence type="ECO:0008006" key="5">
    <source>
        <dbReference type="Google" id="ProtNLM"/>
    </source>
</evidence>
<evidence type="ECO:0000256" key="2">
    <source>
        <dbReference type="SAM" id="SignalP"/>
    </source>
</evidence>
<dbReference type="AlphaFoldDB" id="A0A427AGU5"/>
<protein>
    <recommendedName>
        <fullName evidence="5">Secreted protein</fullName>
    </recommendedName>
</protein>